<protein>
    <recommendedName>
        <fullName evidence="2">YdbS-like PH domain-containing protein</fullName>
    </recommendedName>
</protein>
<dbReference type="InterPro" id="IPR005182">
    <property type="entry name" value="YdbS-like_PH"/>
</dbReference>
<name>A0A6J4T7N9_9ACTN</name>
<evidence type="ECO:0000256" key="1">
    <source>
        <dbReference type="SAM" id="Phobius"/>
    </source>
</evidence>
<dbReference type="PANTHER" id="PTHR34473">
    <property type="entry name" value="UPF0699 TRANSMEMBRANE PROTEIN YDBS"/>
    <property type="match status" value="1"/>
</dbReference>
<keyword evidence="1" id="KW-0472">Membrane</keyword>
<organism evidence="3">
    <name type="scientific">uncultured Solirubrobacteraceae bacterium</name>
    <dbReference type="NCBI Taxonomy" id="1162706"/>
    <lineage>
        <taxon>Bacteria</taxon>
        <taxon>Bacillati</taxon>
        <taxon>Actinomycetota</taxon>
        <taxon>Thermoleophilia</taxon>
        <taxon>Solirubrobacterales</taxon>
        <taxon>Solirubrobacteraceae</taxon>
        <taxon>environmental samples</taxon>
    </lineage>
</organism>
<keyword evidence="1" id="KW-1133">Transmembrane helix</keyword>
<feature type="transmembrane region" description="Helical" evidence="1">
    <location>
        <begin position="21"/>
        <end position="41"/>
    </location>
</feature>
<gene>
    <name evidence="3" type="ORF">AVDCRST_MAG13-3038</name>
</gene>
<accession>A0A6J4T7N9</accession>
<feature type="transmembrane region" description="Helical" evidence="1">
    <location>
        <begin position="47"/>
        <end position="69"/>
    </location>
</feature>
<feature type="domain" description="YdbS-like PH" evidence="2">
    <location>
        <begin position="75"/>
        <end position="151"/>
    </location>
</feature>
<dbReference type="EMBL" id="CADCVO010000494">
    <property type="protein sequence ID" value="CAA9515362.1"/>
    <property type="molecule type" value="Genomic_DNA"/>
</dbReference>
<dbReference type="AlphaFoldDB" id="A0A6J4T7N9"/>
<reference evidence="3" key="1">
    <citation type="submission" date="2020-02" db="EMBL/GenBank/DDBJ databases">
        <authorList>
            <person name="Meier V. D."/>
        </authorList>
    </citation>
    <scope>NUCLEOTIDE SEQUENCE</scope>
    <source>
        <strain evidence="3">AVDCRST_MAG13</strain>
    </source>
</reference>
<sequence>MTARPEPSRLLGRRARAYWTLSGLGTGLPLVLVAMLVGLGLGDEGGAVGTVGGLLPVAAALVVVWRVAVVPSLRWRRWRWELYDEELDLRHGLVTEVRTIVPVSRVQHVEVRRTPLASSLGLSEVVVHTAAGTTEVPAMDERDAVAVRDRIADLARVPDDL</sequence>
<dbReference type="PANTHER" id="PTHR34473:SF3">
    <property type="entry name" value="TRANSMEMBRANE PROTEIN-RELATED"/>
    <property type="match status" value="1"/>
</dbReference>
<evidence type="ECO:0000259" key="2">
    <source>
        <dbReference type="Pfam" id="PF03703"/>
    </source>
</evidence>
<proteinExistence type="predicted"/>
<dbReference type="Pfam" id="PF03703">
    <property type="entry name" value="bPH_2"/>
    <property type="match status" value="1"/>
</dbReference>
<keyword evidence="1" id="KW-0812">Transmembrane</keyword>
<evidence type="ECO:0000313" key="3">
    <source>
        <dbReference type="EMBL" id="CAA9515362.1"/>
    </source>
</evidence>